<dbReference type="Pfam" id="PF12631">
    <property type="entry name" value="MnmE_helical"/>
    <property type="match status" value="1"/>
</dbReference>
<reference evidence="13 14" key="1">
    <citation type="journal article" date="2018" name="Genome Biol. Evol.">
        <title>The Genome Sequence of "Candidatus Fokinia solitaria": Insights on Reductive Evolution in Rickettsiales.</title>
        <authorList>
            <person name="Floriano A.M."/>
            <person name="Castelli M."/>
            <person name="Krenek S."/>
            <person name="Berendonk T.U."/>
            <person name="Bazzocchi C."/>
            <person name="Petroni G."/>
            <person name="Sassera D."/>
        </authorList>
    </citation>
    <scope>NUCLEOTIDE SEQUENCE [LARGE SCALE GENOMIC DNA]</scope>
    <source>
        <strain evidence="13">Rio ETE_ALG 3VII</strain>
    </source>
</reference>
<dbReference type="NCBIfam" id="NF003661">
    <property type="entry name" value="PRK05291.1-3"/>
    <property type="match status" value="1"/>
</dbReference>
<dbReference type="InterPro" id="IPR004520">
    <property type="entry name" value="GTPase_MnmE"/>
</dbReference>
<dbReference type="GO" id="GO:0030488">
    <property type="term" value="P:tRNA methylation"/>
    <property type="evidence" value="ECO:0007669"/>
    <property type="project" value="TreeGrafter"/>
</dbReference>
<evidence type="ECO:0000256" key="8">
    <source>
        <dbReference type="HAMAP-Rule" id="MF_00379"/>
    </source>
</evidence>
<feature type="binding site" evidence="8">
    <location>
        <position position="230"/>
    </location>
    <ligand>
        <name>Mg(2+)</name>
        <dbReference type="ChEBI" id="CHEBI:18420"/>
    </ligand>
</feature>
<keyword evidence="6 8" id="KW-0630">Potassium</keyword>
<dbReference type="InterPro" id="IPR027368">
    <property type="entry name" value="MnmE_dom2"/>
</dbReference>
<evidence type="ECO:0000313" key="14">
    <source>
        <dbReference type="Proteomes" id="UP000244519"/>
    </source>
</evidence>
<dbReference type="InterPro" id="IPR005225">
    <property type="entry name" value="Small_GTP-bd"/>
</dbReference>
<evidence type="ECO:0000256" key="7">
    <source>
        <dbReference type="ARBA" id="ARBA00023134"/>
    </source>
</evidence>
<protein>
    <recommendedName>
        <fullName evidence="8">tRNA modification GTPase MnmE</fullName>
        <ecNumber evidence="8">3.6.-.-</ecNumber>
    </recommendedName>
</protein>
<dbReference type="EMBL" id="CP025989">
    <property type="protein sequence ID" value="AWD33479.1"/>
    <property type="molecule type" value="Genomic_DNA"/>
</dbReference>
<sequence>MDDTIYGLSTPFGKSGIAIIRITGERAIEAIKLLQCTVSSTARVLFRTKLFSQFDGAQLDDCMCVYFLAPNTFTGEDVVEFHVHGSVAVINGILEELGKIPFLREAERGEFTKRAFKNGKMSLSDVEALSELLQAETSMQRRTILAQMSGKLHKTYKRWRAAVIECMYKMEALIDFSSEEVPEEALMSVEHAIFSLRNDMQAHYMRSNECRAIFEGIKVIVIGVPNVGKSSIINLITDEDIAIVSDISGTTRDIISASKEINGIKYTFYDTAGLRDGSLDIIENLGMHRAVECVTSANIVLIVIDTTADITDQYQQIESKISLEKIEFLQKVVLLYNKSDLSCTQEYNTDIIEAIKARVKNHVEVHAITFSAKTATKVHTLVSLLEKTYIEYDELTLTSNLRQLNIIKNTLAKIEEYITLQNAYLDIKAHVIREIAQSLALLIGEVDVEEILDNIFSNFCIGK</sequence>
<comment type="cofactor">
    <cofactor evidence="8">
        <name>K(+)</name>
        <dbReference type="ChEBI" id="CHEBI:29103"/>
    </cofactor>
    <text evidence="8">Binds 1 potassium ion per subunit.</text>
</comment>
<feature type="domain" description="GTP-binding protein TrmE N-terminal" evidence="11">
    <location>
        <begin position="4"/>
        <end position="120"/>
    </location>
</feature>
<evidence type="ECO:0000256" key="4">
    <source>
        <dbReference type="ARBA" id="ARBA00022741"/>
    </source>
</evidence>
<evidence type="ECO:0000256" key="9">
    <source>
        <dbReference type="RuleBase" id="RU003313"/>
    </source>
</evidence>
<feature type="binding site" evidence="8">
    <location>
        <position position="80"/>
    </location>
    <ligand>
        <name>(6S)-5-formyl-5,6,7,8-tetrahydrofolate</name>
        <dbReference type="ChEBI" id="CHEBI:57457"/>
    </ligand>
</feature>
<accession>A0A2U8BT06</accession>
<feature type="binding site" evidence="8">
    <location>
        <position position="120"/>
    </location>
    <ligand>
        <name>(6S)-5-formyl-5,6,7,8-tetrahydrofolate</name>
        <dbReference type="ChEBI" id="CHEBI:57457"/>
    </ligand>
</feature>
<keyword evidence="2 8" id="KW-0819">tRNA processing</keyword>
<dbReference type="GO" id="GO:0005737">
    <property type="term" value="C:cytoplasm"/>
    <property type="evidence" value="ECO:0007669"/>
    <property type="project" value="UniProtKB-SubCell"/>
</dbReference>
<dbReference type="RefSeq" id="WP_108673486.1">
    <property type="nucleotide sequence ID" value="NZ_CP025989.1"/>
</dbReference>
<dbReference type="InterPro" id="IPR001611">
    <property type="entry name" value="Leu-rich_rpt"/>
</dbReference>
<dbReference type="SUPFAM" id="SSF116878">
    <property type="entry name" value="TrmE connector domain"/>
    <property type="match status" value="1"/>
</dbReference>
<dbReference type="GO" id="GO:0003924">
    <property type="term" value="F:GTPase activity"/>
    <property type="evidence" value="ECO:0007669"/>
    <property type="project" value="UniProtKB-UniRule"/>
</dbReference>
<feature type="binding site" evidence="8">
    <location>
        <position position="463"/>
    </location>
    <ligand>
        <name>(6S)-5-formyl-5,6,7,8-tetrahydrofolate</name>
        <dbReference type="ChEBI" id="CHEBI:57457"/>
    </ligand>
</feature>
<dbReference type="Proteomes" id="UP000244519">
    <property type="component" value="Chromosome"/>
</dbReference>
<dbReference type="GO" id="GO:0005525">
    <property type="term" value="F:GTP binding"/>
    <property type="evidence" value="ECO:0007669"/>
    <property type="project" value="UniProtKB-UniRule"/>
</dbReference>
<comment type="function">
    <text evidence="8">Exhibits a very high intrinsic GTPase hydrolysis rate. Involved in the addition of a carboxymethylaminomethyl (cmnm) group at the wobble position (U34) of certain tRNAs, forming tRNA-cmnm(5)s(2)U34.</text>
</comment>
<dbReference type="InterPro" id="IPR027266">
    <property type="entry name" value="TrmE/GcvT-like"/>
</dbReference>
<evidence type="ECO:0000256" key="2">
    <source>
        <dbReference type="ARBA" id="ARBA00022694"/>
    </source>
</evidence>
<dbReference type="InterPro" id="IPR025867">
    <property type="entry name" value="MnmE_helical"/>
</dbReference>
<dbReference type="PANTHER" id="PTHR42714">
    <property type="entry name" value="TRNA MODIFICATION GTPASE GTPBP3"/>
    <property type="match status" value="1"/>
</dbReference>
<feature type="binding site" evidence="8">
    <location>
        <begin position="226"/>
        <end position="231"/>
    </location>
    <ligand>
        <name>GTP</name>
        <dbReference type="ChEBI" id="CHEBI:37565"/>
    </ligand>
</feature>
<keyword evidence="3 8" id="KW-0479">Metal-binding</keyword>
<feature type="binding site" evidence="8">
    <location>
        <position position="21"/>
    </location>
    <ligand>
        <name>(6S)-5-formyl-5,6,7,8-tetrahydrofolate</name>
        <dbReference type="ChEBI" id="CHEBI:57457"/>
    </ligand>
</feature>
<dbReference type="NCBIfam" id="TIGR00231">
    <property type="entry name" value="small_GTP"/>
    <property type="match status" value="1"/>
</dbReference>
<comment type="subcellular location">
    <subcellularLocation>
        <location evidence="8">Cytoplasm</location>
    </subcellularLocation>
</comment>
<dbReference type="GO" id="GO:0002098">
    <property type="term" value="P:tRNA wobble uridine modification"/>
    <property type="evidence" value="ECO:0007669"/>
    <property type="project" value="TreeGrafter"/>
</dbReference>
<evidence type="ECO:0000256" key="1">
    <source>
        <dbReference type="ARBA" id="ARBA00011043"/>
    </source>
</evidence>
<dbReference type="EC" id="3.6.-.-" evidence="8"/>
<dbReference type="PRINTS" id="PR00326">
    <property type="entry name" value="GTP1OBG"/>
</dbReference>
<comment type="subunit">
    <text evidence="8">Homodimer. Heterotetramer of two MnmE and two MnmG subunits.</text>
</comment>
<dbReference type="CDD" id="cd14858">
    <property type="entry name" value="TrmE_N"/>
    <property type="match status" value="1"/>
</dbReference>
<feature type="binding site" evidence="8">
    <location>
        <position position="251"/>
    </location>
    <ligand>
        <name>Mg(2+)</name>
        <dbReference type="ChEBI" id="CHEBI:18420"/>
    </ligand>
</feature>
<keyword evidence="4 8" id="KW-0547">Nucleotide-binding</keyword>
<feature type="domain" description="MnmE helical" evidence="12">
    <location>
        <begin position="123"/>
        <end position="460"/>
    </location>
</feature>
<dbReference type="FunFam" id="3.30.1360.120:FF:000007">
    <property type="entry name" value="tRNA modification GTPase GTPBP3, mitochondrial"/>
    <property type="match status" value="1"/>
</dbReference>
<dbReference type="KEGG" id="fso:Fsol_00703"/>
<organism evidence="13 14">
    <name type="scientific">Candidatus Fokinia solitaria</name>
    <dbReference type="NCBI Taxonomy" id="1802984"/>
    <lineage>
        <taxon>Bacteria</taxon>
        <taxon>Pseudomonadati</taxon>
        <taxon>Pseudomonadota</taxon>
        <taxon>Alphaproteobacteria</taxon>
        <taxon>Rickettsiales</taxon>
        <taxon>Candidatus Midichloriaceae</taxon>
        <taxon>Candidatus Fokinia</taxon>
    </lineage>
</organism>
<dbReference type="InterPro" id="IPR031168">
    <property type="entry name" value="G_TrmE"/>
</dbReference>
<dbReference type="NCBIfam" id="TIGR00450">
    <property type="entry name" value="mnmE_trmE_thdF"/>
    <property type="match status" value="1"/>
</dbReference>
<dbReference type="PANTHER" id="PTHR42714:SF2">
    <property type="entry name" value="TRNA MODIFICATION GTPASE GTPBP3, MITOCHONDRIAL"/>
    <property type="match status" value="1"/>
</dbReference>
<dbReference type="PROSITE" id="PS51450">
    <property type="entry name" value="LRR"/>
    <property type="match status" value="1"/>
</dbReference>
<feature type="binding site" evidence="8">
    <location>
        <begin position="245"/>
        <end position="251"/>
    </location>
    <ligand>
        <name>GTP</name>
        <dbReference type="ChEBI" id="CHEBI:37565"/>
    </ligand>
</feature>
<dbReference type="AlphaFoldDB" id="A0A2U8BT06"/>
<dbReference type="CDD" id="cd04164">
    <property type="entry name" value="trmE"/>
    <property type="match status" value="1"/>
</dbReference>
<evidence type="ECO:0000259" key="11">
    <source>
        <dbReference type="Pfam" id="PF10396"/>
    </source>
</evidence>
<dbReference type="InterPro" id="IPR006073">
    <property type="entry name" value="GTP-bd"/>
</dbReference>
<dbReference type="OrthoDB" id="9805918at2"/>
<feature type="binding site" evidence="8">
    <location>
        <begin position="270"/>
        <end position="273"/>
    </location>
    <ligand>
        <name>GTP</name>
        <dbReference type="ChEBI" id="CHEBI:37565"/>
    </ligand>
</feature>
<feature type="binding site" evidence="8">
    <location>
        <position position="247"/>
    </location>
    <ligand>
        <name>K(+)</name>
        <dbReference type="ChEBI" id="CHEBI:29103"/>
    </ligand>
</feature>
<evidence type="ECO:0000256" key="3">
    <source>
        <dbReference type="ARBA" id="ARBA00022723"/>
    </source>
</evidence>
<keyword evidence="7 8" id="KW-0342">GTP-binding</keyword>
<dbReference type="Gene3D" id="1.20.120.430">
    <property type="entry name" value="tRNA modification GTPase MnmE domain 2"/>
    <property type="match status" value="1"/>
</dbReference>
<keyword evidence="5 8" id="KW-0378">Hydrolase</keyword>
<dbReference type="InterPro" id="IPR027417">
    <property type="entry name" value="P-loop_NTPase"/>
</dbReference>
<evidence type="ECO:0000313" key="13">
    <source>
        <dbReference type="EMBL" id="AWD33479.1"/>
    </source>
</evidence>
<evidence type="ECO:0000256" key="5">
    <source>
        <dbReference type="ARBA" id="ARBA00022801"/>
    </source>
</evidence>
<dbReference type="HAMAP" id="MF_00379">
    <property type="entry name" value="GTPase_MnmE"/>
    <property type="match status" value="1"/>
</dbReference>
<dbReference type="Pfam" id="PF10396">
    <property type="entry name" value="TrmE_N"/>
    <property type="match status" value="1"/>
</dbReference>
<proteinExistence type="inferred from homology"/>
<dbReference type="Pfam" id="PF01926">
    <property type="entry name" value="MMR_HSR1"/>
    <property type="match status" value="1"/>
</dbReference>
<feature type="binding site" evidence="8">
    <location>
        <position position="245"/>
    </location>
    <ligand>
        <name>K(+)</name>
        <dbReference type="ChEBI" id="CHEBI:29103"/>
    </ligand>
</feature>
<evidence type="ECO:0000259" key="10">
    <source>
        <dbReference type="Pfam" id="PF01926"/>
    </source>
</evidence>
<evidence type="ECO:0000256" key="6">
    <source>
        <dbReference type="ARBA" id="ARBA00022958"/>
    </source>
</evidence>
<dbReference type="SUPFAM" id="SSF52540">
    <property type="entry name" value="P-loop containing nucleoside triphosphate hydrolases"/>
    <property type="match status" value="1"/>
</dbReference>
<dbReference type="Gene3D" id="3.30.1360.120">
    <property type="entry name" value="Probable tRNA modification gtpase trme, domain 1"/>
    <property type="match status" value="1"/>
</dbReference>
<dbReference type="GO" id="GO:0046872">
    <property type="term" value="F:metal ion binding"/>
    <property type="evidence" value="ECO:0007669"/>
    <property type="project" value="UniProtKB-KW"/>
</dbReference>
<gene>
    <name evidence="8" type="primary">mnmE</name>
    <name evidence="8" type="synonym">trmE</name>
    <name evidence="13" type="ORF">Fsol_00703</name>
</gene>
<keyword evidence="14" id="KW-1185">Reference proteome</keyword>
<feature type="binding site" evidence="8">
    <location>
        <position position="250"/>
    </location>
    <ligand>
        <name>K(+)</name>
        <dbReference type="ChEBI" id="CHEBI:29103"/>
    </ligand>
</feature>
<keyword evidence="8" id="KW-0963">Cytoplasm</keyword>
<comment type="caution">
    <text evidence="8">Lacks conserved residue(s) required for the propagation of feature annotation.</text>
</comment>
<keyword evidence="8" id="KW-0460">Magnesium</keyword>
<dbReference type="Gene3D" id="3.40.50.300">
    <property type="entry name" value="P-loop containing nucleotide triphosphate hydrolases"/>
    <property type="match status" value="1"/>
</dbReference>
<dbReference type="InterPro" id="IPR018948">
    <property type="entry name" value="GTP-bd_TrmE_N"/>
</dbReference>
<feature type="binding site" evidence="8">
    <location>
        <position position="226"/>
    </location>
    <ligand>
        <name>K(+)</name>
        <dbReference type="ChEBI" id="CHEBI:29103"/>
    </ligand>
</feature>
<evidence type="ECO:0000259" key="12">
    <source>
        <dbReference type="Pfam" id="PF12631"/>
    </source>
</evidence>
<comment type="similarity">
    <text evidence="1 8 9">Belongs to the TRAFAC class TrmE-Era-EngA-EngB-Septin-like GTPase superfamily. TrmE GTPase family.</text>
</comment>
<feature type="domain" description="G" evidence="10">
    <location>
        <begin position="218"/>
        <end position="338"/>
    </location>
</feature>
<name>A0A2U8BT06_9RICK</name>